<keyword evidence="1" id="KW-0812">Transmembrane</keyword>
<accession>A0A8T3VQ59</accession>
<feature type="transmembrane region" description="Helical" evidence="1">
    <location>
        <begin position="66"/>
        <end position="90"/>
    </location>
</feature>
<proteinExistence type="predicted"/>
<comment type="caution">
    <text evidence="2">The sequence shown here is derived from an EMBL/GenBank/DDBJ whole genome shotgun (WGS) entry which is preliminary data.</text>
</comment>
<dbReference type="AlphaFoldDB" id="A0A8T3VQ59"/>
<feature type="transmembrane region" description="Helical" evidence="1">
    <location>
        <begin position="9"/>
        <end position="29"/>
    </location>
</feature>
<keyword evidence="1" id="KW-0472">Membrane</keyword>
<evidence type="ECO:0000313" key="3">
    <source>
        <dbReference type="Proteomes" id="UP000713479"/>
    </source>
</evidence>
<keyword evidence="1" id="KW-1133">Transmembrane helix</keyword>
<dbReference type="EMBL" id="SUTF01000003">
    <property type="protein sequence ID" value="MBE6510206.1"/>
    <property type="molecule type" value="Genomic_DNA"/>
</dbReference>
<protein>
    <submittedName>
        <fullName evidence="2">Uncharacterized protein</fullName>
    </submittedName>
</protein>
<feature type="transmembrane region" description="Helical" evidence="1">
    <location>
        <begin position="170"/>
        <end position="192"/>
    </location>
</feature>
<feature type="transmembrane region" description="Helical" evidence="1">
    <location>
        <begin position="35"/>
        <end position="54"/>
    </location>
</feature>
<gene>
    <name evidence="2" type="ORF">E7Z74_02915</name>
</gene>
<feature type="transmembrane region" description="Helical" evidence="1">
    <location>
        <begin position="102"/>
        <end position="121"/>
    </location>
</feature>
<sequence length="202" mass="23392">MKNKFGVDIALNVVIIVLEIIACIIFMESVGSIDLTYYTIDSNLFLFISCILYLAFRKNTPRIVQLFKYSSTLSVLITFLVVIFVLMPMYDFNYHFLLLDGPAIYVHVLCPILACISFILFERNDLENTFKNNLRAIYFTIAYGIILIILNVEKIVVGPYPFLKVYEQPLFMTVFWLVLIFGVAFILARLLLMIKDLDRILN</sequence>
<reference evidence="2" key="1">
    <citation type="submission" date="2019-04" db="EMBL/GenBank/DDBJ databases">
        <title>Evolution of Biomass-Degrading Anaerobic Consortia Revealed by Metagenomics.</title>
        <authorList>
            <person name="Peng X."/>
        </authorList>
    </citation>
    <scope>NUCLEOTIDE SEQUENCE</scope>
    <source>
        <strain evidence="2">SIG13</strain>
    </source>
</reference>
<evidence type="ECO:0000256" key="1">
    <source>
        <dbReference type="SAM" id="Phobius"/>
    </source>
</evidence>
<evidence type="ECO:0000313" key="2">
    <source>
        <dbReference type="EMBL" id="MBE6510206.1"/>
    </source>
</evidence>
<dbReference type="Proteomes" id="UP000713479">
    <property type="component" value="Unassembled WGS sequence"/>
</dbReference>
<feature type="transmembrane region" description="Helical" evidence="1">
    <location>
        <begin position="133"/>
        <end position="150"/>
    </location>
</feature>
<organism evidence="2 3">
    <name type="scientific">Methanobrevibacter millerae</name>
    <dbReference type="NCBI Taxonomy" id="230361"/>
    <lineage>
        <taxon>Archaea</taxon>
        <taxon>Methanobacteriati</taxon>
        <taxon>Methanobacteriota</taxon>
        <taxon>Methanomada group</taxon>
        <taxon>Methanobacteria</taxon>
        <taxon>Methanobacteriales</taxon>
        <taxon>Methanobacteriaceae</taxon>
        <taxon>Methanobrevibacter</taxon>
    </lineage>
</organism>
<name>A0A8T3VQ59_9EURY</name>